<dbReference type="EMBL" id="QJKJ01011203">
    <property type="protein sequence ID" value="RDX71779.1"/>
    <property type="molecule type" value="Genomic_DNA"/>
</dbReference>
<organism evidence="1 2">
    <name type="scientific">Mucuna pruriens</name>
    <name type="common">Velvet bean</name>
    <name type="synonym">Dolichos pruriens</name>
    <dbReference type="NCBI Taxonomy" id="157652"/>
    <lineage>
        <taxon>Eukaryota</taxon>
        <taxon>Viridiplantae</taxon>
        <taxon>Streptophyta</taxon>
        <taxon>Embryophyta</taxon>
        <taxon>Tracheophyta</taxon>
        <taxon>Spermatophyta</taxon>
        <taxon>Magnoliopsida</taxon>
        <taxon>eudicotyledons</taxon>
        <taxon>Gunneridae</taxon>
        <taxon>Pentapetalae</taxon>
        <taxon>rosids</taxon>
        <taxon>fabids</taxon>
        <taxon>Fabales</taxon>
        <taxon>Fabaceae</taxon>
        <taxon>Papilionoideae</taxon>
        <taxon>50 kb inversion clade</taxon>
        <taxon>NPAAA clade</taxon>
        <taxon>indigoferoid/millettioid clade</taxon>
        <taxon>Phaseoleae</taxon>
        <taxon>Mucuna</taxon>
    </lineage>
</organism>
<reference evidence="1" key="1">
    <citation type="submission" date="2018-05" db="EMBL/GenBank/DDBJ databases">
        <title>Draft genome of Mucuna pruriens seed.</title>
        <authorList>
            <person name="Nnadi N.E."/>
            <person name="Vos R."/>
            <person name="Hasami M.H."/>
            <person name="Devisetty U.K."/>
            <person name="Aguiy J.C."/>
        </authorList>
    </citation>
    <scope>NUCLEOTIDE SEQUENCE [LARGE SCALE GENOMIC DNA]</scope>
    <source>
        <strain evidence="1">JCA_2017</strain>
    </source>
</reference>
<feature type="non-terminal residue" evidence="1">
    <location>
        <position position="1"/>
    </location>
</feature>
<dbReference type="AlphaFoldDB" id="A0A371F0H2"/>
<evidence type="ECO:0000313" key="2">
    <source>
        <dbReference type="Proteomes" id="UP000257109"/>
    </source>
</evidence>
<protein>
    <submittedName>
        <fullName evidence="1">Uncharacterized protein</fullName>
    </submittedName>
</protein>
<accession>A0A371F0H2</accession>
<proteinExistence type="predicted"/>
<evidence type="ECO:0000313" key="1">
    <source>
        <dbReference type="EMBL" id="RDX71779.1"/>
    </source>
</evidence>
<dbReference type="Proteomes" id="UP000257109">
    <property type="component" value="Unassembled WGS sequence"/>
</dbReference>
<gene>
    <name evidence="1" type="ORF">CR513_48819</name>
</gene>
<name>A0A371F0H2_MUCPR</name>
<comment type="caution">
    <text evidence="1">The sequence shown here is derived from an EMBL/GenBank/DDBJ whole genome shotgun (WGS) entry which is preliminary data.</text>
</comment>
<keyword evidence="2" id="KW-1185">Reference proteome</keyword>
<sequence length="179" mass="19035">MGREPSLSVFFWFFSLRQAEKDWEEEFVEELSRLSTLSCSTLTTNKGYFAKDLIALKKRASCSLVAAAVGAIAEATPLAAARSEPSRPTKEIVLSPPIIALDSSNGSLGCANIDAGDSTAKHLGEEGALESQERPLKRMVTTGTKAGDVGDFVLGGFIGASGMTAYDDNGWGRSWPANI</sequence>